<dbReference type="VEuPathDB" id="FungiDB:SCHCODRAFT_02352658"/>
<feature type="non-terminal residue" evidence="2">
    <location>
        <position position="357"/>
    </location>
</feature>
<evidence type="ECO:0008006" key="4">
    <source>
        <dbReference type="Google" id="ProtNLM"/>
    </source>
</evidence>
<feature type="region of interest" description="Disordered" evidence="1">
    <location>
        <begin position="48"/>
        <end position="75"/>
    </location>
</feature>
<organism evidence="3">
    <name type="scientific">Schizophyllum commune (strain H4-8 / FGSC 9210)</name>
    <name type="common">Split gill fungus</name>
    <dbReference type="NCBI Taxonomy" id="578458"/>
    <lineage>
        <taxon>Eukaryota</taxon>
        <taxon>Fungi</taxon>
        <taxon>Dikarya</taxon>
        <taxon>Basidiomycota</taxon>
        <taxon>Agaricomycotina</taxon>
        <taxon>Agaricomycetes</taxon>
        <taxon>Agaricomycetidae</taxon>
        <taxon>Agaricales</taxon>
        <taxon>Schizophyllaceae</taxon>
        <taxon>Schizophyllum</taxon>
    </lineage>
</organism>
<dbReference type="HOGENOM" id="CLU_051530_2_0_1"/>
<gene>
    <name evidence="2" type="ORF">SCHCODRAFT_110324</name>
</gene>
<name>D8Q8N6_SCHCM</name>
<dbReference type="OrthoDB" id="3265815at2759"/>
<dbReference type="GeneID" id="9587898"/>
<protein>
    <recommendedName>
        <fullName evidence="4">BTB domain-containing protein</fullName>
    </recommendedName>
</protein>
<evidence type="ECO:0000313" key="3">
    <source>
        <dbReference type="Proteomes" id="UP000007431"/>
    </source>
</evidence>
<dbReference type="eggNOG" id="KOG0519">
    <property type="taxonomic scope" value="Eukaryota"/>
</dbReference>
<dbReference type="EMBL" id="GL377308">
    <property type="protein sequence ID" value="EFI95505.1"/>
    <property type="molecule type" value="Genomic_DNA"/>
</dbReference>
<accession>D8Q8N6</accession>
<evidence type="ECO:0000256" key="1">
    <source>
        <dbReference type="SAM" id="MobiDB-lite"/>
    </source>
</evidence>
<dbReference type="KEGG" id="scm:SCHCO_02352658"/>
<dbReference type="Proteomes" id="UP000007431">
    <property type="component" value="Unassembled WGS sequence"/>
</dbReference>
<dbReference type="RefSeq" id="XP_003030408.1">
    <property type="nucleotide sequence ID" value="XM_003030362.1"/>
</dbReference>
<dbReference type="AlphaFoldDB" id="D8Q8N6"/>
<proteinExistence type="predicted"/>
<reference evidence="2 3" key="1">
    <citation type="journal article" date="2010" name="Nat. Biotechnol.">
        <title>Genome sequence of the model mushroom Schizophyllum commune.</title>
        <authorList>
            <person name="Ohm R.A."/>
            <person name="de Jong J.F."/>
            <person name="Lugones L.G."/>
            <person name="Aerts A."/>
            <person name="Kothe E."/>
            <person name="Stajich J.E."/>
            <person name="de Vries R.P."/>
            <person name="Record E."/>
            <person name="Levasseur A."/>
            <person name="Baker S.E."/>
            <person name="Bartholomew K.A."/>
            <person name="Coutinho P.M."/>
            <person name="Erdmann S."/>
            <person name="Fowler T.J."/>
            <person name="Gathman A.C."/>
            <person name="Lombard V."/>
            <person name="Henrissat B."/>
            <person name="Knabe N."/>
            <person name="Kuees U."/>
            <person name="Lilly W.W."/>
            <person name="Lindquist E."/>
            <person name="Lucas S."/>
            <person name="Magnuson J.K."/>
            <person name="Piumi F."/>
            <person name="Raudaskoski M."/>
            <person name="Salamov A."/>
            <person name="Schmutz J."/>
            <person name="Schwarze F.W.M.R."/>
            <person name="vanKuyk P.A."/>
            <person name="Horton J.S."/>
            <person name="Grigoriev I.V."/>
            <person name="Woesten H.A.B."/>
        </authorList>
    </citation>
    <scope>NUCLEOTIDE SEQUENCE [LARGE SCALE GENOMIC DNA]</scope>
    <source>
        <strain evidence="3">H4-8 / FGSC 9210</strain>
    </source>
</reference>
<dbReference type="InParanoid" id="D8Q8N6"/>
<sequence length="357" mass="38963">MIMEDNMYCDSYDCNAGCEEQFEPQALELQSFEPEFFSSVAHWDDYGVVGPSLSPEDPPQTAPPSALQSPDPPASSAMYCVSTAFNDKTSPASSPAPDFQLVTSDAVHFFVNSSVLHRASCNDFAGTLQEASGSPDPNDGQPIRVYVDDNGDVLNMLLHIAYGASPSKFKLSFDTLADTVRRLSTYGMDPTSYVAPGTVLFESLRQQAALAPLKVYCLAAAHDLLALAQVASAYLLSLPLHRVPDENAAEMGSVYFKKLLMLHHGRMDKLKELLQVPPTFHAETGECSFATQKILTREWSATVNEILVDGHPGIIASVLQQKLGKLKEHMDCPRCSNAIEARVWQIVVGWTMVNATV</sequence>
<keyword evidence="3" id="KW-1185">Reference proteome</keyword>
<dbReference type="OMA" id="ANARPEW"/>
<evidence type="ECO:0000313" key="2">
    <source>
        <dbReference type="EMBL" id="EFI95505.1"/>
    </source>
</evidence>